<accession>A0A1F5KAJ7</accession>
<reference evidence="2 3" key="1">
    <citation type="journal article" date="2016" name="Nat. Commun.">
        <title>Thousands of microbial genomes shed light on interconnected biogeochemical processes in an aquifer system.</title>
        <authorList>
            <person name="Anantharaman K."/>
            <person name="Brown C.T."/>
            <person name="Hug L.A."/>
            <person name="Sharon I."/>
            <person name="Castelle C.J."/>
            <person name="Probst A.J."/>
            <person name="Thomas B.C."/>
            <person name="Singh A."/>
            <person name="Wilkins M.J."/>
            <person name="Karaoz U."/>
            <person name="Brodie E.L."/>
            <person name="Williams K.H."/>
            <person name="Hubbard S.S."/>
            <person name="Banfield J.F."/>
        </authorList>
    </citation>
    <scope>NUCLEOTIDE SEQUENCE [LARGE SCALE GENOMIC DNA]</scope>
</reference>
<feature type="region of interest" description="Disordered" evidence="1">
    <location>
        <begin position="88"/>
        <end position="112"/>
    </location>
</feature>
<feature type="compositionally biased region" description="Low complexity" evidence="1">
    <location>
        <begin position="88"/>
        <end position="107"/>
    </location>
</feature>
<comment type="caution">
    <text evidence="2">The sequence shown here is derived from an EMBL/GenBank/DDBJ whole genome shotgun (WGS) entry which is preliminary data.</text>
</comment>
<evidence type="ECO:0000256" key="1">
    <source>
        <dbReference type="SAM" id="MobiDB-lite"/>
    </source>
</evidence>
<dbReference type="EMBL" id="MFDE01000033">
    <property type="protein sequence ID" value="OGE37929.1"/>
    <property type="molecule type" value="Genomic_DNA"/>
</dbReference>
<evidence type="ECO:0000313" key="2">
    <source>
        <dbReference type="EMBL" id="OGE37929.1"/>
    </source>
</evidence>
<dbReference type="AlphaFoldDB" id="A0A1F5KAJ7"/>
<gene>
    <name evidence="2" type="ORF">A3F00_00275</name>
</gene>
<name>A0A1F5KAJ7_9BACT</name>
<protein>
    <submittedName>
        <fullName evidence="2">Uncharacterized protein</fullName>
    </submittedName>
</protein>
<organism evidence="2 3">
    <name type="scientific">Candidatus Daviesbacteria bacterium RIFCSPHIGHO2_12_FULL_37_11</name>
    <dbReference type="NCBI Taxonomy" id="1797777"/>
    <lineage>
        <taxon>Bacteria</taxon>
        <taxon>Candidatus Daviesiibacteriota</taxon>
    </lineage>
</organism>
<evidence type="ECO:0000313" key="3">
    <source>
        <dbReference type="Proteomes" id="UP000176527"/>
    </source>
</evidence>
<dbReference type="Proteomes" id="UP000176527">
    <property type="component" value="Unassembled WGS sequence"/>
</dbReference>
<sequence length="229" mass="24153">MVGGLILIAGALIAILARLNIKPAQDVKSKVEGVFPDQLTDAGKAIGLKEIPKDIPIGREEFLEILEASISAVNKRVDAIPKLSQTTPVTNQTQTATTQTATTTSSSGPKVAYIPVGNTGSGTSSTDFSSVSGHEVTIDTGSYPGYKQMVLEVNFRIFQGNGTGEVRLFNKTDGTGVTNSSLSTTSQDYSTKTSSGFTLAGGSKTYTVQVKSSTGYSVDLQWSRIKVEF</sequence>
<proteinExistence type="predicted"/>